<sequence>MDRVFSLLAFSGALASAAADTVTQTNVLIHPPGYWYWELDPMDASVVDVDSAKTTYALRCPADDTTRLKCDKNKDQLFTYGPTTMEFATVYNPETMVAQFGFDTTFTYHVLCGLISEENNATCTVTMRGEMSGSMTEKIHDTVWTTYLDNDLVFAVTAGASKLPDWDTATPGASITDTEAAATASSLASSTVSKQADSTFASSSSHASPASAVSSTGTEPGSTNSEATPTASNTGNAAGPVMTQNAALIGIAVVGGAAMLL</sequence>
<feature type="chain" id="PRO_5040249437" evidence="2">
    <location>
        <begin position="20"/>
        <end position="261"/>
    </location>
</feature>
<evidence type="ECO:0000313" key="3">
    <source>
        <dbReference type="EMBL" id="KAH7123487.1"/>
    </source>
</evidence>
<evidence type="ECO:0000256" key="2">
    <source>
        <dbReference type="SAM" id="SignalP"/>
    </source>
</evidence>
<dbReference type="EMBL" id="JAGMUU010000025">
    <property type="protein sequence ID" value="KAH7123487.1"/>
    <property type="molecule type" value="Genomic_DNA"/>
</dbReference>
<evidence type="ECO:0000313" key="4">
    <source>
        <dbReference type="Proteomes" id="UP000717696"/>
    </source>
</evidence>
<feature type="region of interest" description="Disordered" evidence="1">
    <location>
        <begin position="201"/>
        <end position="237"/>
    </location>
</feature>
<dbReference type="AlphaFoldDB" id="A0A9P9DR06"/>
<accession>A0A9P9DR06</accession>
<dbReference type="PANTHER" id="PTHR40640:SF1">
    <property type="entry name" value="ANCHORED GLYCOPROTEIN, PUTATIVE (AFU_ORTHOLOGUE AFUA_8G04860)-RELATED"/>
    <property type="match status" value="1"/>
</dbReference>
<dbReference type="OrthoDB" id="4991875at2759"/>
<dbReference type="PANTHER" id="PTHR40640">
    <property type="entry name" value="ANCHORED GLYCOPROTEIN, PUTATIVE (AFU_ORTHOLOGUE AFUA_8G04860)-RELATED"/>
    <property type="match status" value="1"/>
</dbReference>
<dbReference type="Proteomes" id="UP000717696">
    <property type="component" value="Unassembled WGS sequence"/>
</dbReference>
<gene>
    <name evidence="3" type="ORF">B0J13DRAFT_648007</name>
</gene>
<keyword evidence="2" id="KW-0732">Signal</keyword>
<organism evidence="3 4">
    <name type="scientific">Dactylonectria estremocensis</name>
    <dbReference type="NCBI Taxonomy" id="1079267"/>
    <lineage>
        <taxon>Eukaryota</taxon>
        <taxon>Fungi</taxon>
        <taxon>Dikarya</taxon>
        <taxon>Ascomycota</taxon>
        <taxon>Pezizomycotina</taxon>
        <taxon>Sordariomycetes</taxon>
        <taxon>Hypocreomycetidae</taxon>
        <taxon>Hypocreales</taxon>
        <taxon>Nectriaceae</taxon>
        <taxon>Dactylonectria</taxon>
    </lineage>
</organism>
<feature type="compositionally biased region" description="Polar residues" evidence="1">
    <location>
        <begin position="216"/>
        <end position="236"/>
    </location>
</feature>
<reference evidence="3" key="1">
    <citation type="journal article" date="2021" name="Nat. Commun.">
        <title>Genetic determinants of endophytism in the Arabidopsis root mycobiome.</title>
        <authorList>
            <person name="Mesny F."/>
            <person name="Miyauchi S."/>
            <person name="Thiergart T."/>
            <person name="Pickel B."/>
            <person name="Atanasova L."/>
            <person name="Karlsson M."/>
            <person name="Huettel B."/>
            <person name="Barry K.W."/>
            <person name="Haridas S."/>
            <person name="Chen C."/>
            <person name="Bauer D."/>
            <person name="Andreopoulos W."/>
            <person name="Pangilinan J."/>
            <person name="LaButti K."/>
            <person name="Riley R."/>
            <person name="Lipzen A."/>
            <person name="Clum A."/>
            <person name="Drula E."/>
            <person name="Henrissat B."/>
            <person name="Kohler A."/>
            <person name="Grigoriev I.V."/>
            <person name="Martin F.M."/>
            <person name="Hacquard S."/>
        </authorList>
    </citation>
    <scope>NUCLEOTIDE SEQUENCE</scope>
    <source>
        <strain evidence="3">MPI-CAGE-AT-0021</strain>
    </source>
</reference>
<feature type="compositionally biased region" description="Low complexity" evidence="1">
    <location>
        <begin position="201"/>
        <end position="215"/>
    </location>
</feature>
<keyword evidence="4" id="KW-1185">Reference proteome</keyword>
<protein>
    <submittedName>
        <fullName evidence="3">Uncharacterized protein</fullName>
    </submittedName>
</protein>
<name>A0A9P9DR06_9HYPO</name>
<proteinExistence type="predicted"/>
<evidence type="ECO:0000256" key="1">
    <source>
        <dbReference type="SAM" id="MobiDB-lite"/>
    </source>
</evidence>
<comment type="caution">
    <text evidence="3">The sequence shown here is derived from an EMBL/GenBank/DDBJ whole genome shotgun (WGS) entry which is preliminary data.</text>
</comment>
<feature type="signal peptide" evidence="2">
    <location>
        <begin position="1"/>
        <end position="19"/>
    </location>
</feature>